<keyword evidence="4" id="KW-1185">Reference proteome</keyword>
<dbReference type="CDD" id="cd00093">
    <property type="entry name" value="HTH_XRE"/>
    <property type="match status" value="1"/>
</dbReference>
<proteinExistence type="predicted"/>
<feature type="compositionally biased region" description="Low complexity" evidence="1">
    <location>
        <begin position="330"/>
        <end position="352"/>
    </location>
</feature>
<dbReference type="Pfam" id="PF13464">
    <property type="entry name" value="RodZ_C"/>
    <property type="match status" value="1"/>
</dbReference>
<dbReference type="InterPro" id="IPR025194">
    <property type="entry name" value="RodZ-like_C"/>
</dbReference>
<evidence type="ECO:0000313" key="3">
    <source>
        <dbReference type="EMBL" id="MFC0634400.1"/>
    </source>
</evidence>
<sequence length="366" mass="37604">MPSIAEAPSLGAGLRRAREMSGKTFDELSAVTRVHKKYLIALEQGEHSILPSRVFTLGYVRAYASALGIDEQLAVERYKREAPDGDKVAPLQPPTGVAFAEVRRQSPRVIAAAAALILAVVGWNVFQRVNLMRAEAPAAIVETPESWTLGAVPGQADGLTEISLGAPRPAPADQTVPAMYLTPGLEAQLLGIEAEDPEATAAAVAAARGRPPVQAAFNPRGAVYGADSTSSQVTLQARKATTLVVRHADGRVLFARQLAAGEAWRAPVGVPATVDASEPDAIGVYLNGESDGVLAATLTPLAQLNAKAERAARAAAAQAEAEARAEAARRAAAAPQPQSGGQAPAAGLAAPAIVSPIGDPAPSTVG</sequence>
<dbReference type="InterPro" id="IPR010982">
    <property type="entry name" value="Lambda_DNA-bd_dom_sf"/>
</dbReference>
<accession>A0ABV6R463</accession>
<gene>
    <name evidence="3" type="ORF">ACFFGE_11005</name>
</gene>
<dbReference type="RefSeq" id="WP_376836446.1">
    <property type="nucleotide sequence ID" value="NZ_JBHLSW010000007.1"/>
</dbReference>
<comment type="caution">
    <text evidence="3">The sequence shown here is derived from an EMBL/GenBank/DDBJ whole genome shotgun (WGS) entry which is preliminary data.</text>
</comment>
<name>A0ABV6R463_9CAUL</name>
<organism evidence="3 4">
    <name type="scientific">Brevundimonas balnearis</name>
    <dbReference type="NCBI Taxonomy" id="1572858"/>
    <lineage>
        <taxon>Bacteria</taxon>
        <taxon>Pseudomonadati</taxon>
        <taxon>Pseudomonadota</taxon>
        <taxon>Alphaproteobacteria</taxon>
        <taxon>Caulobacterales</taxon>
        <taxon>Caulobacteraceae</taxon>
        <taxon>Brevundimonas</taxon>
    </lineage>
</organism>
<dbReference type="InterPro" id="IPR050400">
    <property type="entry name" value="Bact_Cytoskel_RodZ"/>
</dbReference>
<dbReference type="InterPro" id="IPR001387">
    <property type="entry name" value="Cro/C1-type_HTH"/>
</dbReference>
<feature type="region of interest" description="Disordered" evidence="1">
    <location>
        <begin position="325"/>
        <end position="366"/>
    </location>
</feature>
<evidence type="ECO:0000256" key="1">
    <source>
        <dbReference type="SAM" id="MobiDB-lite"/>
    </source>
</evidence>
<dbReference type="PANTHER" id="PTHR34475">
    <property type="match status" value="1"/>
</dbReference>
<evidence type="ECO:0000313" key="4">
    <source>
        <dbReference type="Proteomes" id="UP001589906"/>
    </source>
</evidence>
<reference evidence="3 4" key="1">
    <citation type="submission" date="2024-09" db="EMBL/GenBank/DDBJ databases">
        <authorList>
            <person name="Sun Q."/>
            <person name="Mori K."/>
        </authorList>
    </citation>
    <scope>NUCLEOTIDE SEQUENCE [LARGE SCALE GENOMIC DNA]</scope>
    <source>
        <strain evidence="3 4">NCAIM B.02621</strain>
    </source>
</reference>
<dbReference type="Proteomes" id="UP001589906">
    <property type="component" value="Unassembled WGS sequence"/>
</dbReference>
<feature type="domain" description="Cytoskeleton protein RodZ-like C-terminal" evidence="2">
    <location>
        <begin position="234"/>
        <end position="290"/>
    </location>
</feature>
<dbReference type="PANTHER" id="PTHR34475:SF1">
    <property type="entry name" value="CYTOSKELETON PROTEIN RODZ"/>
    <property type="match status" value="1"/>
</dbReference>
<evidence type="ECO:0000259" key="2">
    <source>
        <dbReference type="Pfam" id="PF13464"/>
    </source>
</evidence>
<protein>
    <submittedName>
        <fullName evidence="3">RodZ domain-containing protein</fullName>
    </submittedName>
</protein>
<dbReference type="Pfam" id="PF13413">
    <property type="entry name" value="HTH_25"/>
    <property type="match status" value="1"/>
</dbReference>
<dbReference type="SUPFAM" id="SSF47413">
    <property type="entry name" value="lambda repressor-like DNA-binding domains"/>
    <property type="match status" value="1"/>
</dbReference>
<dbReference type="EMBL" id="JBHLSW010000007">
    <property type="protein sequence ID" value="MFC0634400.1"/>
    <property type="molecule type" value="Genomic_DNA"/>
</dbReference>
<dbReference type="Gene3D" id="1.10.260.40">
    <property type="entry name" value="lambda repressor-like DNA-binding domains"/>
    <property type="match status" value="1"/>
</dbReference>